<dbReference type="InterPro" id="IPR043502">
    <property type="entry name" value="DNA/RNA_pol_sf"/>
</dbReference>
<dbReference type="FunFam" id="3.30.420.10:FF:000032">
    <property type="entry name" value="Retrovirus-related Pol polyprotein from transposon 297-like Protein"/>
    <property type="match status" value="1"/>
</dbReference>
<dbReference type="InterPro" id="IPR054465">
    <property type="entry name" value="Integrase_p58-like_C"/>
</dbReference>
<dbReference type="InterPro" id="IPR043128">
    <property type="entry name" value="Rev_trsase/Diguanyl_cyclase"/>
</dbReference>
<dbReference type="GO" id="GO:0015074">
    <property type="term" value="P:DNA integration"/>
    <property type="evidence" value="ECO:0007669"/>
    <property type="project" value="InterPro"/>
</dbReference>
<dbReference type="AlphaFoldDB" id="A0A3Q3MQZ4"/>
<protein>
    <recommendedName>
        <fullName evidence="4">Gypsy retrotransposon integrase-like protein 1</fullName>
        <ecNumber evidence="2">3.1.26.4</ecNumber>
    </recommendedName>
</protein>
<keyword evidence="3" id="KW-0511">Multifunctional enzyme</keyword>
<dbReference type="GO" id="GO:0004523">
    <property type="term" value="F:RNA-DNA hybrid ribonuclease activity"/>
    <property type="evidence" value="ECO:0007669"/>
    <property type="project" value="UniProtKB-EC"/>
</dbReference>
<dbReference type="Gene3D" id="3.30.420.10">
    <property type="entry name" value="Ribonuclease H-like superfamily/Ribonuclease H"/>
    <property type="match status" value="1"/>
</dbReference>
<dbReference type="Gene3D" id="3.10.20.370">
    <property type="match status" value="1"/>
</dbReference>
<dbReference type="InterPro" id="IPR041577">
    <property type="entry name" value="RT_RNaseH_2"/>
</dbReference>
<reference evidence="6" key="1">
    <citation type="submission" date="2025-08" db="UniProtKB">
        <authorList>
            <consortium name="Ensembl"/>
        </authorList>
    </citation>
    <scope>IDENTIFICATION</scope>
</reference>
<sequence>MLRDTGGSQSVILSNALPFSPKSACGYSAILRGIEMGYTPKPVHMIHITSKLVTGFFPVAVSDELPIEGVTLLLGNDIAAGKVLPSLEVVQVPIPPDSGSESPIFPLCVVTRSQARADSDVRIDDSFLSSLFEKETGEPEAEGPTTRPDKLDAVMKSTSNLEEVKTVAKTARFTDLQRLDPTLRRCFEGLVGNESTLGLGLSKNRNAQLFIENNVLMRRWTVPDEESNEWRHVTQVVLPQSYRQPVLRVAHENCWSGHLGITKTYQNILQHFFWPGLKQDVANFCRSCHTCQLAGKPNQTIPRAPLCPIPIVKQPFDKILIDCVGPLPKTRHGNQYLLTIMCTATRYPEAIPLRKITAPTIIKALMTFFATFGLPQIIQTDQGTNFTSNVFQQVIKTLKAQHVTSSAYHPESQGALERWHQSVKSMLRKYCLESEKEWDEGVPFVLFAARNATQESLGFSPAELVFAHTPRSPLKAVKETILNTSESSCNVLTYVSRFRERLHKANQIAKRALENTQTGMKQRYDKTATYRQFDIGDQVLVLLPQPGSSLNARFSGPYTIEQKLSDTDYVIHTPDRRRQKRVCHVNMLKRYYVRDSPTANAPHSSETHRSAAIIVRDVVVDGVEDSGLKTCPMVRLTARLANSEELKNFPLRLTHLNTEQQTDVTQLVQDFSCLFNDVPTRTTVLEHDIDVRDAKPIRQHPYRINASKRAVMKHETDYLLQHGLAVPSCSAWSSPCLVETKSDTPRFITDFRKVNHVTVPDSYPLPRMEDCVDKVGSAKFVSKLDLLKGYWQVPLTPRASKIAAFVTPDCLLQYTVMAFGMCNAPATFQRLMNIVMTGITECSVYLDDVVVYSQTWKEHMDVLREVFRRLAQASLTVNLAKCEFGKATVLYLGREVGQGQVRPVLEKISAVVDFPVPTTRRALRRFLGMAGFYRAFCRNFSTVAQPLTNLLSPTRKFVWSAECQSAFDCVKALLCHSPVLCAPDFSKPFKLDIDASGVGAGGVLIQEDSEGINHPVCYFSRKFNTYQTRYSTIEKETLALLLALRYFDVYVGSSHFPIIVYTDHNPLVFLSRMYNHNQRLMR</sequence>
<dbReference type="Pfam" id="PF22938">
    <property type="entry name" value="Integrase_p58_C"/>
    <property type="match status" value="1"/>
</dbReference>
<dbReference type="GeneTree" id="ENSGT01050000244855"/>
<evidence type="ECO:0000313" key="6">
    <source>
        <dbReference type="Ensembl" id="ENSMAMP00000027347.1"/>
    </source>
</evidence>
<dbReference type="InParanoid" id="A0A3Q3MQZ4"/>
<dbReference type="FunFam" id="3.10.20.370:FF:000001">
    <property type="entry name" value="Retrovirus-related Pol polyprotein from transposon 17.6-like protein"/>
    <property type="match status" value="1"/>
</dbReference>
<reference evidence="6" key="2">
    <citation type="submission" date="2025-09" db="UniProtKB">
        <authorList>
            <consortium name="Ensembl"/>
        </authorList>
    </citation>
    <scope>IDENTIFICATION</scope>
</reference>
<organism evidence="6 7">
    <name type="scientific">Mastacembelus armatus</name>
    <name type="common">zig-zag eel</name>
    <dbReference type="NCBI Taxonomy" id="205130"/>
    <lineage>
        <taxon>Eukaryota</taxon>
        <taxon>Metazoa</taxon>
        <taxon>Chordata</taxon>
        <taxon>Craniata</taxon>
        <taxon>Vertebrata</taxon>
        <taxon>Euteleostomi</taxon>
        <taxon>Actinopterygii</taxon>
        <taxon>Neopterygii</taxon>
        <taxon>Teleostei</taxon>
        <taxon>Neoteleostei</taxon>
        <taxon>Acanthomorphata</taxon>
        <taxon>Anabantaria</taxon>
        <taxon>Synbranchiformes</taxon>
        <taxon>Mastacembelidae</taxon>
        <taxon>Mastacembelus</taxon>
    </lineage>
</organism>
<comment type="similarity">
    <text evidence="1">Belongs to the beta type-B retroviral polymerase family. HERV class-II K(HML-2) pol subfamily.</text>
</comment>
<dbReference type="FunFam" id="3.30.70.270:FF:000020">
    <property type="entry name" value="Transposon Tf2-6 polyprotein-like Protein"/>
    <property type="match status" value="1"/>
</dbReference>
<dbReference type="Pfam" id="PF17921">
    <property type="entry name" value="Integrase_H2C2"/>
    <property type="match status" value="1"/>
</dbReference>
<dbReference type="InterPro" id="IPR001584">
    <property type="entry name" value="Integrase_cat-core"/>
</dbReference>
<dbReference type="Pfam" id="PF00078">
    <property type="entry name" value="RVT_1"/>
    <property type="match status" value="1"/>
</dbReference>
<evidence type="ECO:0000313" key="7">
    <source>
        <dbReference type="Proteomes" id="UP000261640"/>
    </source>
</evidence>
<accession>A0A3Q3MQZ4</accession>
<feature type="domain" description="Integrase catalytic" evidence="5">
    <location>
        <begin position="311"/>
        <end position="469"/>
    </location>
</feature>
<dbReference type="CDD" id="cd01647">
    <property type="entry name" value="RT_LTR"/>
    <property type="match status" value="1"/>
</dbReference>
<dbReference type="SUPFAM" id="SSF56672">
    <property type="entry name" value="DNA/RNA polymerases"/>
    <property type="match status" value="1"/>
</dbReference>
<dbReference type="STRING" id="205130.ENSMAMP00000027347"/>
<dbReference type="InterPro" id="IPR012337">
    <property type="entry name" value="RNaseH-like_sf"/>
</dbReference>
<dbReference type="PROSITE" id="PS50994">
    <property type="entry name" value="INTEGRASE"/>
    <property type="match status" value="1"/>
</dbReference>
<dbReference type="Proteomes" id="UP000261640">
    <property type="component" value="Unplaced"/>
</dbReference>
<dbReference type="PANTHER" id="PTHR37984:SF5">
    <property type="entry name" value="PROTEIN NYNRIN-LIKE"/>
    <property type="match status" value="1"/>
</dbReference>
<dbReference type="Gene3D" id="3.30.70.270">
    <property type="match status" value="2"/>
</dbReference>
<evidence type="ECO:0000256" key="4">
    <source>
        <dbReference type="ARBA" id="ARBA00039658"/>
    </source>
</evidence>
<evidence type="ECO:0000256" key="2">
    <source>
        <dbReference type="ARBA" id="ARBA00012180"/>
    </source>
</evidence>
<dbReference type="Pfam" id="PF17919">
    <property type="entry name" value="RT_RNaseH_2"/>
    <property type="match status" value="1"/>
</dbReference>
<dbReference type="Gene3D" id="3.10.10.10">
    <property type="entry name" value="HIV Type 1 Reverse Transcriptase, subunit A, domain 1"/>
    <property type="match status" value="1"/>
</dbReference>
<dbReference type="GO" id="GO:0003676">
    <property type="term" value="F:nucleic acid binding"/>
    <property type="evidence" value="ECO:0007669"/>
    <property type="project" value="InterPro"/>
</dbReference>
<dbReference type="InterPro" id="IPR041588">
    <property type="entry name" value="Integrase_H2C2"/>
</dbReference>
<proteinExistence type="inferred from homology"/>
<dbReference type="Ensembl" id="ENSMAMT00000028058.2">
    <property type="protein sequence ID" value="ENSMAMP00000027347.1"/>
    <property type="gene ID" value="ENSMAMG00000018393.2"/>
</dbReference>
<dbReference type="EC" id="3.1.26.4" evidence="2"/>
<dbReference type="FunFam" id="1.10.340.70:FF:000001">
    <property type="entry name" value="Retrovirus-related Pol polyprotein from transposon gypsy-like Protein"/>
    <property type="match status" value="1"/>
</dbReference>
<dbReference type="Gene3D" id="1.10.340.70">
    <property type="match status" value="1"/>
</dbReference>
<dbReference type="InterPro" id="IPR000477">
    <property type="entry name" value="RT_dom"/>
</dbReference>
<dbReference type="InterPro" id="IPR036397">
    <property type="entry name" value="RNaseH_sf"/>
</dbReference>
<dbReference type="Pfam" id="PF00665">
    <property type="entry name" value="rve"/>
    <property type="match status" value="1"/>
</dbReference>
<evidence type="ECO:0000259" key="5">
    <source>
        <dbReference type="PROSITE" id="PS50994"/>
    </source>
</evidence>
<evidence type="ECO:0000256" key="3">
    <source>
        <dbReference type="ARBA" id="ARBA00023268"/>
    </source>
</evidence>
<dbReference type="PANTHER" id="PTHR37984">
    <property type="entry name" value="PROTEIN CBG26694"/>
    <property type="match status" value="1"/>
</dbReference>
<dbReference type="InterPro" id="IPR050951">
    <property type="entry name" value="Retrovirus_Pol_polyprotein"/>
</dbReference>
<evidence type="ECO:0000256" key="1">
    <source>
        <dbReference type="ARBA" id="ARBA00010879"/>
    </source>
</evidence>
<dbReference type="CDD" id="cd09274">
    <property type="entry name" value="RNase_HI_RT_Ty3"/>
    <property type="match status" value="1"/>
</dbReference>
<name>A0A3Q3MQZ4_9TELE</name>
<dbReference type="SUPFAM" id="SSF53098">
    <property type="entry name" value="Ribonuclease H-like"/>
    <property type="match status" value="1"/>
</dbReference>
<keyword evidence="7" id="KW-1185">Reference proteome</keyword>